<reference evidence="1" key="1">
    <citation type="journal article" date="2021" name="Nat. Microbiol.">
        <title>Cocultivation of an ultrasmall environmental parasitic bacterium with lytic ability against bacteria associated with wastewater foams.</title>
        <authorList>
            <person name="Batinovic S."/>
            <person name="Rose J.J.A."/>
            <person name="Ratcliffe J."/>
            <person name="Seviour R.J."/>
            <person name="Petrovski S."/>
        </authorList>
    </citation>
    <scope>NUCLEOTIDE SEQUENCE</scope>
    <source>
        <strain evidence="1">JR1</strain>
    </source>
</reference>
<protein>
    <submittedName>
        <fullName evidence="1">Uncharacterized protein</fullName>
    </submittedName>
</protein>
<accession>A0A857MPQ5</accession>
<dbReference type="Proteomes" id="UP001059824">
    <property type="component" value="Chromosome"/>
</dbReference>
<dbReference type="RefSeq" id="WP_260763203.1">
    <property type="nucleotide sequence ID" value="NZ_CP045921.1"/>
</dbReference>
<gene>
    <name evidence="1" type="ORF">GII36_05270</name>
</gene>
<name>A0A857MPQ5_9BACT</name>
<evidence type="ECO:0000313" key="2">
    <source>
        <dbReference type="Proteomes" id="UP001059824"/>
    </source>
</evidence>
<keyword evidence="2" id="KW-1185">Reference proteome</keyword>
<dbReference type="EMBL" id="CP045921">
    <property type="protein sequence ID" value="QHN43229.1"/>
    <property type="molecule type" value="Genomic_DNA"/>
</dbReference>
<dbReference type="KEGG" id="mama:GII36_05270"/>
<dbReference type="AlphaFoldDB" id="A0A857MPQ5"/>
<proteinExistence type="predicted"/>
<evidence type="ECO:0000313" key="1">
    <source>
        <dbReference type="EMBL" id="QHN43229.1"/>
    </source>
</evidence>
<sequence>MLEFEQRGIAIDTPAQETVDIDRVETRRRLDFVTAKLGSSAMQDVTLGEGFDELAQSDLDLAA</sequence>
<organism evidence="1 2">
    <name type="scientific">Candidatus Mycosynbacter amalyticus</name>
    <dbReference type="NCBI Taxonomy" id="2665156"/>
    <lineage>
        <taxon>Bacteria</taxon>
        <taxon>Candidatus Saccharimonadota</taxon>
        <taxon>Candidatus Saccharimonadota incertae sedis</taxon>
        <taxon>Candidatus Mycosynbacter</taxon>
    </lineage>
</organism>